<keyword evidence="4" id="KW-0812">Transmembrane</keyword>
<organism evidence="6 7">
    <name type="scientific">Lihuaxuella thermophila</name>
    <dbReference type="NCBI Taxonomy" id="1173111"/>
    <lineage>
        <taxon>Bacteria</taxon>
        <taxon>Bacillati</taxon>
        <taxon>Bacillota</taxon>
        <taxon>Bacilli</taxon>
        <taxon>Bacillales</taxon>
        <taxon>Thermoactinomycetaceae</taxon>
        <taxon>Lihuaxuella</taxon>
    </lineage>
</organism>
<feature type="compositionally biased region" description="Basic and acidic residues" evidence="3">
    <location>
        <begin position="337"/>
        <end position="351"/>
    </location>
</feature>
<dbReference type="Proteomes" id="UP000199695">
    <property type="component" value="Unassembled WGS sequence"/>
</dbReference>
<accession>A0A1H8IKA7</accession>
<evidence type="ECO:0000256" key="3">
    <source>
        <dbReference type="SAM" id="MobiDB-lite"/>
    </source>
</evidence>
<evidence type="ECO:0000313" key="7">
    <source>
        <dbReference type="Proteomes" id="UP000199695"/>
    </source>
</evidence>
<keyword evidence="7" id="KW-1185">Reference proteome</keyword>
<keyword evidence="4" id="KW-1133">Transmembrane helix</keyword>
<proteinExistence type="predicted"/>
<gene>
    <name evidence="6" type="ORF">SAMN05444955_11810</name>
</gene>
<keyword evidence="2" id="KW-0964">Secreted</keyword>
<evidence type="ECO:0000256" key="1">
    <source>
        <dbReference type="ARBA" id="ARBA00004613"/>
    </source>
</evidence>
<evidence type="ECO:0000259" key="5">
    <source>
        <dbReference type="Pfam" id="PF14449"/>
    </source>
</evidence>
<evidence type="ECO:0000256" key="2">
    <source>
        <dbReference type="ARBA" id="ARBA00022525"/>
    </source>
</evidence>
<keyword evidence="4" id="KW-0472">Membrane</keyword>
<dbReference type="EMBL" id="FOCQ01000018">
    <property type="protein sequence ID" value="SEN68821.1"/>
    <property type="molecule type" value="Genomic_DNA"/>
</dbReference>
<sequence length="462" mass="51954">MPQWIRKLGRVLSGRKGSPSLEYVIIIAAGAILAGILVALLQDERSISNLLKEKVEQAIDGKNIPNPPSPQNPDLQLHHPPLPEEGKTTQTPINTANTNQASSPSLKDRILNFIVPPPGQSAEETLFKILRFTNPGLNNLARMTDNSVWLANKWDPSGNEKVNIFGHELPVKKRSVIDFVVDLNPGKSLEEAMTGKNRITGEKLSGFDRVIAGIGSIPLPGEGLAAKVIGKYAIKPLGKHVFEPAAKGIAKKLDRLLGKTQKKIDDFKRKLDDKIACSADEECPEINKWAEEQRKKIDEDPDLSEEEKRELKELYEQERKQKQEEWRKEKAEIAEKQRKEREAKAKEEAKNAKWTPHGGKHVPPPNKSFKEIIEMTKNGKPAKYKPGIDIEKIEREAWEKGIEVNPGEGKGTRWKIIELDEVVGASDGQKTKYMRVEYSANTIHGHPITESEYKKLLKRKLY</sequence>
<name>A0A1H8IKA7_9BACL</name>
<reference evidence="6 7" key="1">
    <citation type="submission" date="2016-10" db="EMBL/GenBank/DDBJ databases">
        <authorList>
            <person name="de Groot N.N."/>
        </authorList>
    </citation>
    <scope>NUCLEOTIDE SEQUENCE [LARGE SCALE GENOMIC DNA]</scope>
    <source>
        <strain evidence="6 7">DSM 46701</strain>
    </source>
</reference>
<dbReference type="STRING" id="1173111.SAMN05444955_11810"/>
<evidence type="ECO:0000313" key="6">
    <source>
        <dbReference type="EMBL" id="SEN68821.1"/>
    </source>
</evidence>
<feature type="transmembrane region" description="Helical" evidence="4">
    <location>
        <begin position="21"/>
        <end position="41"/>
    </location>
</feature>
<feature type="compositionally biased region" description="Polar residues" evidence="3">
    <location>
        <begin position="88"/>
        <end position="103"/>
    </location>
</feature>
<feature type="domain" description="Pre-toxin TG" evidence="5">
    <location>
        <begin position="176"/>
        <end position="232"/>
    </location>
</feature>
<feature type="region of interest" description="Disordered" evidence="3">
    <location>
        <begin position="337"/>
        <end position="369"/>
    </location>
</feature>
<dbReference type="AlphaFoldDB" id="A0A1H8IKA7"/>
<dbReference type="InterPro" id="IPR027797">
    <property type="entry name" value="PT-TG_dom"/>
</dbReference>
<dbReference type="Pfam" id="PF14449">
    <property type="entry name" value="PT-TG"/>
    <property type="match status" value="1"/>
</dbReference>
<evidence type="ECO:0000256" key="4">
    <source>
        <dbReference type="SAM" id="Phobius"/>
    </source>
</evidence>
<feature type="region of interest" description="Disordered" evidence="3">
    <location>
        <begin position="60"/>
        <end position="103"/>
    </location>
</feature>
<dbReference type="GO" id="GO:0005576">
    <property type="term" value="C:extracellular region"/>
    <property type="evidence" value="ECO:0007669"/>
    <property type="project" value="UniProtKB-SubCell"/>
</dbReference>
<protein>
    <submittedName>
        <fullName evidence="6">Pre-toxin TG</fullName>
    </submittedName>
</protein>
<comment type="subcellular location">
    <subcellularLocation>
        <location evidence="1">Secreted</location>
    </subcellularLocation>
</comment>